<sequence>MKVLAVIRVIPIGTGKPSIGDYVKEVVEVIKKRGVNYQVTPFGTALEASSIMEVSTLIDEIIEKMRDLGVFRMAIDVSFDIRFDKELSLEYKVRRVIE</sequence>
<gene>
    <name evidence="3" type="ORF">IMZ38_04975</name>
</gene>
<dbReference type="AlphaFoldDB" id="A0A7M1UP00"/>
<evidence type="ECO:0000259" key="2">
    <source>
        <dbReference type="Pfam" id="PF01910"/>
    </source>
</evidence>
<keyword evidence="4" id="KW-1185">Reference proteome</keyword>
<dbReference type="SUPFAM" id="SSF89957">
    <property type="entry name" value="MTH1187/YkoF-like"/>
    <property type="match status" value="1"/>
</dbReference>
<dbReference type="PANTHER" id="PTHR33777:SF1">
    <property type="entry name" value="UPF0045 PROTEIN ECM15"/>
    <property type="match status" value="1"/>
</dbReference>
<reference evidence="3 4" key="1">
    <citation type="submission" date="2020-10" db="EMBL/GenBank/DDBJ databases">
        <title>Complete genome sequence of Thermosphaera aggregans strain 3507.</title>
        <authorList>
            <person name="Zayulina K.S."/>
            <person name="Elcheninov A.G."/>
            <person name="Toshchakov S.V."/>
            <person name="Kublanov I.V."/>
            <person name="Kochetkova T.V."/>
        </authorList>
    </citation>
    <scope>NUCLEOTIDE SEQUENCE [LARGE SCALE GENOMIC DNA]</scope>
    <source>
        <strain evidence="3 4">3507</strain>
    </source>
</reference>
<evidence type="ECO:0000313" key="4">
    <source>
        <dbReference type="Proteomes" id="UP000593766"/>
    </source>
</evidence>
<organism evidence="3 4">
    <name type="scientific">Thermosphaera chiliense</name>
    <dbReference type="NCBI Taxonomy" id="3402707"/>
    <lineage>
        <taxon>Archaea</taxon>
        <taxon>Thermoproteota</taxon>
        <taxon>Thermoprotei</taxon>
        <taxon>Desulfurococcales</taxon>
        <taxon>Desulfurococcaceae</taxon>
        <taxon>Thermosphaera</taxon>
    </lineage>
</organism>
<evidence type="ECO:0000256" key="1">
    <source>
        <dbReference type="ARBA" id="ARBA00010272"/>
    </source>
</evidence>
<dbReference type="EMBL" id="CP063144">
    <property type="protein sequence ID" value="QOR93998.1"/>
    <property type="molecule type" value="Genomic_DNA"/>
</dbReference>
<dbReference type="NCBIfam" id="TIGR00106">
    <property type="entry name" value="MTH1187 family thiamine-binding protein"/>
    <property type="match status" value="1"/>
</dbReference>
<dbReference type="PANTHER" id="PTHR33777">
    <property type="entry name" value="UPF0045 PROTEIN ECM15"/>
    <property type="match status" value="1"/>
</dbReference>
<dbReference type="GO" id="GO:0005829">
    <property type="term" value="C:cytosol"/>
    <property type="evidence" value="ECO:0007669"/>
    <property type="project" value="TreeGrafter"/>
</dbReference>
<dbReference type="InterPro" id="IPR002767">
    <property type="entry name" value="Thiamine_BP"/>
</dbReference>
<dbReference type="KEGG" id="tcs:IMZ38_04975"/>
<dbReference type="Pfam" id="PF01910">
    <property type="entry name" value="Thiamine_BP"/>
    <property type="match status" value="1"/>
</dbReference>
<feature type="domain" description="Thiamine-binding protein" evidence="2">
    <location>
        <begin position="7"/>
        <end position="96"/>
    </location>
</feature>
<dbReference type="Gene3D" id="3.30.70.930">
    <property type="match status" value="1"/>
</dbReference>
<comment type="similarity">
    <text evidence="1">Belongs to the UPF0045 family.</text>
</comment>
<evidence type="ECO:0000313" key="3">
    <source>
        <dbReference type="EMBL" id="QOR93998.1"/>
    </source>
</evidence>
<dbReference type="InterPro" id="IPR051614">
    <property type="entry name" value="UPF0045_domain"/>
</dbReference>
<proteinExistence type="inferred from homology"/>
<dbReference type="OrthoDB" id="10763at2157"/>
<name>A0A7M1UP00_9CREN</name>
<accession>A0A7M1UP00</accession>
<dbReference type="Proteomes" id="UP000593766">
    <property type="component" value="Chromosome"/>
</dbReference>
<dbReference type="InterPro" id="IPR029756">
    <property type="entry name" value="MTH1187/YkoF-like"/>
</dbReference>
<protein>
    <submittedName>
        <fullName evidence="3">MTH1187 family thiamine-binding protein</fullName>
    </submittedName>
</protein>